<protein>
    <submittedName>
        <fullName evidence="3">Oxidoreductase FAD-binding domain protein</fullName>
    </submittedName>
</protein>
<dbReference type="Pfam" id="PF00970">
    <property type="entry name" value="FAD_binding_6"/>
    <property type="match status" value="1"/>
</dbReference>
<reference evidence="3 4" key="1">
    <citation type="journal article" date="2014" name="PLoS Genet.">
        <title>Phylogenetically driven sequencing of extremely halophilic archaea reveals strategies for static and dynamic osmo-response.</title>
        <authorList>
            <person name="Becker E.A."/>
            <person name="Seitzer P.M."/>
            <person name="Tritt A."/>
            <person name="Larsen D."/>
            <person name="Krusor M."/>
            <person name="Yao A.I."/>
            <person name="Wu D."/>
            <person name="Madern D."/>
            <person name="Eisen J.A."/>
            <person name="Darling A.E."/>
            <person name="Facciotti M.T."/>
        </authorList>
    </citation>
    <scope>NUCLEOTIDE SEQUENCE [LARGE SCALE GENOMIC DNA]</scope>
    <source>
        <strain evidence="3 4">JCM 12255</strain>
    </source>
</reference>
<keyword evidence="4" id="KW-1185">Reference proteome</keyword>
<dbReference type="PANTHER" id="PTHR47354">
    <property type="entry name" value="NADH OXIDOREDUCTASE HCR"/>
    <property type="match status" value="1"/>
</dbReference>
<dbReference type="Gene3D" id="2.40.30.10">
    <property type="entry name" value="Translation factors"/>
    <property type="match status" value="1"/>
</dbReference>
<dbReference type="STRING" id="1227499.C493_07424"/>
<dbReference type="InterPro" id="IPR017938">
    <property type="entry name" value="Riboflavin_synthase-like_b-brl"/>
</dbReference>
<dbReference type="AlphaFoldDB" id="L9XAQ9"/>
<proteinExistence type="predicted"/>
<dbReference type="InterPro" id="IPR050415">
    <property type="entry name" value="MRET"/>
</dbReference>
<dbReference type="SUPFAM" id="SSF63380">
    <property type="entry name" value="Riboflavin synthase domain-like"/>
    <property type="match status" value="1"/>
</dbReference>
<evidence type="ECO:0000256" key="1">
    <source>
        <dbReference type="SAM" id="MobiDB-lite"/>
    </source>
</evidence>
<dbReference type="PROSITE" id="PS51384">
    <property type="entry name" value="FAD_FR"/>
    <property type="match status" value="1"/>
</dbReference>
<feature type="domain" description="FAD-binding FR-type" evidence="2">
    <location>
        <begin position="23"/>
        <end position="132"/>
    </location>
</feature>
<dbReference type="InterPro" id="IPR008333">
    <property type="entry name" value="Cbr1-like_FAD-bd_dom"/>
</dbReference>
<comment type="caution">
    <text evidence="3">The sequence shown here is derived from an EMBL/GenBank/DDBJ whole genome shotgun (WGS) entry which is preliminary data.</text>
</comment>
<feature type="region of interest" description="Disordered" evidence="1">
    <location>
        <begin position="1"/>
        <end position="24"/>
    </location>
</feature>
<dbReference type="PATRIC" id="fig|1227499.3.peg.1492"/>
<organism evidence="3 4">
    <name type="scientific">Natronolimnohabitans innermongolicus JCM 12255</name>
    <dbReference type="NCBI Taxonomy" id="1227499"/>
    <lineage>
        <taxon>Archaea</taxon>
        <taxon>Methanobacteriati</taxon>
        <taxon>Methanobacteriota</taxon>
        <taxon>Stenosarchaea group</taxon>
        <taxon>Halobacteria</taxon>
        <taxon>Halobacteriales</taxon>
        <taxon>Natrialbaceae</taxon>
        <taxon>Natronolimnohabitans</taxon>
    </lineage>
</organism>
<dbReference type="GO" id="GO:0016491">
    <property type="term" value="F:oxidoreductase activity"/>
    <property type="evidence" value="ECO:0007669"/>
    <property type="project" value="InterPro"/>
</dbReference>
<dbReference type="eggNOG" id="arCOG02200">
    <property type="taxonomic scope" value="Archaea"/>
</dbReference>
<dbReference type="Gene3D" id="3.40.50.80">
    <property type="entry name" value="Nucleotide-binding domain of ferredoxin-NADP reductase (FNR) module"/>
    <property type="match status" value="1"/>
</dbReference>
<dbReference type="EMBL" id="AOHZ01000040">
    <property type="protein sequence ID" value="ELY57703.1"/>
    <property type="molecule type" value="Genomic_DNA"/>
</dbReference>
<evidence type="ECO:0000259" key="2">
    <source>
        <dbReference type="PROSITE" id="PS51384"/>
    </source>
</evidence>
<dbReference type="InterPro" id="IPR017927">
    <property type="entry name" value="FAD-bd_FR_type"/>
</dbReference>
<sequence>MADGTARNGTPFRPAAEAPNMDIEGTPVTVESSRDVGAETIALELETPEGFDALPGQFVLLRAVPWDVDESAEIDDDDVVMRHYTLSSPGVDETFEITVGIDPDGDLSPWLADLEGGETVHVEGPFGTITYEGDRDVVAVAGGPGVGPAVAIAEAAHEAGHDATVIYQDDAPAHEDRLEALEDAGADVAVLEDDDEAGLVDAIDSHVDDGQLYAFGFETFVTTVADAIDDAGGDADEALIENFG</sequence>
<evidence type="ECO:0000313" key="4">
    <source>
        <dbReference type="Proteomes" id="UP000011602"/>
    </source>
</evidence>
<accession>L9XAQ9</accession>
<evidence type="ECO:0000313" key="3">
    <source>
        <dbReference type="EMBL" id="ELY57703.1"/>
    </source>
</evidence>
<name>L9XAQ9_9EURY</name>
<dbReference type="Proteomes" id="UP000011602">
    <property type="component" value="Unassembled WGS sequence"/>
</dbReference>
<dbReference type="CDD" id="cd00322">
    <property type="entry name" value="FNR_like"/>
    <property type="match status" value="1"/>
</dbReference>
<dbReference type="SUPFAM" id="SSF52343">
    <property type="entry name" value="Ferredoxin reductase-like, C-terminal NADP-linked domain"/>
    <property type="match status" value="1"/>
</dbReference>
<gene>
    <name evidence="3" type="ORF">C493_07424</name>
</gene>
<dbReference type="InterPro" id="IPR039261">
    <property type="entry name" value="FNR_nucleotide-bd"/>
</dbReference>
<dbReference type="PANTHER" id="PTHR47354:SF5">
    <property type="entry name" value="PROTEIN RFBI"/>
    <property type="match status" value="1"/>
</dbReference>